<proteinExistence type="predicted"/>
<evidence type="ECO:0000256" key="1">
    <source>
        <dbReference type="SAM" id="SignalP"/>
    </source>
</evidence>
<evidence type="ECO:0000313" key="2">
    <source>
        <dbReference type="EMBL" id="HJA86568.1"/>
    </source>
</evidence>
<organism evidence="2 3">
    <name type="scientific">Candidatus Bacteroides avicola</name>
    <dbReference type="NCBI Taxonomy" id="2838468"/>
    <lineage>
        <taxon>Bacteria</taxon>
        <taxon>Pseudomonadati</taxon>
        <taxon>Bacteroidota</taxon>
        <taxon>Bacteroidia</taxon>
        <taxon>Bacteroidales</taxon>
        <taxon>Bacteroidaceae</taxon>
        <taxon>Bacteroides</taxon>
    </lineage>
</organism>
<gene>
    <name evidence="2" type="ORF">H9950_10345</name>
</gene>
<dbReference type="AlphaFoldDB" id="A0A9D2KVY0"/>
<dbReference type="EMBL" id="DWZI01000050">
    <property type="protein sequence ID" value="HJA86568.1"/>
    <property type="molecule type" value="Genomic_DNA"/>
</dbReference>
<reference evidence="2" key="1">
    <citation type="journal article" date="2021" name="PeerJ">
        <title>Extensive microbial diversity within the chicken gut microbiome revealed by metagenomics and culture.</title>
        <authorList>
            <person name="Gilroy R."/>
            <person name="Ravi A."/>
            <person name="Getino M."/>
            <person name="Pursley I."/>
            <person name="Horton D.L."/>
            <person name="Alikhan N.F."/>
            <person name="Baker D."/>
            <person name="Gharbi K."/>
            <person name="Hall N."/>
            <person name="Watson M."/>
            <person name="Adriaenssens E.M."/>
            <person name="Foster-Nyarko E."/>
            <person name="Jarju S."/>
            <person name="Secka A."/>
            <person name="Antonio M."/>
            <person name="Oren A."/>
            <person name="Chaudhuri R.R."/>
            <person name="La Ragione R."/>
            <person name="Hildebrand F."/>
            <person name="Pallen M.J."/>
        </authorList>
    </citation>
    <scope>NUCLEOTIDE SEQUENCE</scope>
    <source>
        <strain evidence="2">ChiHjej12B11-9795</strain>
    </source>
</reference>
<feature type="chain" id="PRO_5039678409" evidence="1">
    <location>
        <begin position="24"/>
        <end position="194"/>
    </location>
</feature>
<accession>A0A9D2KVY0</accession>
<reference evidence="2" key="2">
    <citation type="submission" date="2021-04" db="EMBL/GenBank/DDBJ databases">
        <authorList>
            <person name="Gilroy R."/>
        </authorList>
    </citation>
    <scope>NUCLEOTIDE SEQUENCE</scope>
    <source>
        <strain evidence="2">ChiHjej12B11-9795</strain>
    </source>
</reference>
<evidence type="ECO:0000313" key="3">
    <source>
        <dbReference type="Proteomes" id="UP000823862"/>
    </source>
</evidence>
<protein>
    <submittedName>
        <fullName evidence="2">Uncharacterized protein</fullName>
    </submittedName>
</protein>
<dbReference type="Proteomes" id="UP000823862">
    <property type="component" value="Unassembled WGS sequence"/>
</dbReference>
<comment type="caution">
    <text evidence="2">The sequence shown here is derived from an EMBL/GenBank/DDBJ whole genome shotgun (WGS) entry which is preliminary data.</text>
</comment>
<keyword evidence="1" id="KW-0732">Signal</keyword>
<feature type="signal peptide" evidence="1">
    <location>
        <begin position="1"/>
        <end position="23"/>
    </location>
</feature>
<name>A0A9D2KVY0_9BACE</name>
<sequence>MKATSLRTLFAVLLSVLSLGATAQNTFLWPIQGKKAGEDILYRPGENIGDEPNFNNLVIAAPLGTKVVAPDDCTLEFFSVGYYIDLLQCIASRPAGADVFNFDTMIAALQAEGNVTVPAQYVSGRLVLRLKDGRRLYLDGLRGDIVYDEAGMSFRRGDVLGTVGYAYRSIKEPHIFVIPSGTWDPKDLMKRFGL</sequence>